<evidence type="ECO:0000313" key="3">
    <source>
        <dbReference type="Proteomes" id="UP000245699"/>
    </source>
</evidence>
<feature type="region of interest" description="Disordered" evidence="1">
    <location>
        <begin position="1"/>
        <end position="27"/>
    </location>
</feature>
<dbReference type="Proteomes" id="UP000245699">
    <property type="component" value="Unassembled WGS sequence"/>
</dbReference>
<keyword evidence="3" id="KW-1185">Reference proteome</keyword>
<feature type="region of interest" description="Disordered" evidence="1">
    <location>
        <begin position="86"/>
        <end position="111"/>
    </location>
</feature>
<sequence>MENNQKETFLPESNNTSGQNNELTSNNENSDILQYQIESIFSGLNSSLAELMELANVGYSERCPMSPDVPNTPVPLYEPKPPSYVTRNSSCITNSQRQTSENPNEDKSPLRTIESITNLASFRQGNIYLNKSDSLQKQTAGKPTSEVKSVESIKNFCDDSEFVYLFRDMNSRSKSSSSILVVGKNKEREQNSYKEPMHKEDLLVKRSESNFSIASLSTLSKKPENPQHALIAEKIKKSIHLNLMLYDTLIQRK</sequence>
<evidence type="ECO:0000256" key="1">
    <source>
        <dbReference type="SAM" id="MobiDB-lite"/>
    </source>
</evidence>
<name>A0A2T9YL33_9FUNG</name>
<feature type="compositionally biased region" description="Polar residues" evidence="1">
    <location>
        <begin position="86"/>
        <end position="102"/>
    </location>
</feature>
<protein>
    <submittedName>
        <fullName evidence="2">Uncharacterized protein</fullName>
    </submittedName>
</protein>
<accession>A0A2T9YL33</accession>
<proteinExistence type="predicted"/>
<evidence type="ECO:0000313" key="2">
    <source>
        <dbReference type="EMBL" id="PVU93038.1"/>
    </source>
</evidence>
<dbReference type="AlphaFoldDB" id="A0A2T9YL33"/>
<reference evidence="2 3" key="1">
    <citation type="journal article" date="2018" name="MBio">
        <title>Comparative Genomics Reveals the Core Gene Toolbox for the Fungus-Insect Symbiosis.</title>
        <authorList>
            <person name="Wang Y."/>
            <person name="Stata M."/>
            <person name="Wang W."/>
            <person name="Stajich J.E."/>
            <person name="White M.M."/>
            <person name="Moncalvo J.M."/>
        </authorList>
    </citation>
    <scope>NUCLEOTIDE SEQUENCE [LARGE SCALE GENOMIC DNA]</scope>
    <source>
        <strain evidence="2 3">AUS-77-4</strain>
    </source>
</reference>
<dbReference type="EMBL" id="MBFT01000337">
    <property type="protein sequence ID" value="PVU93038.1"/>
    <property type="molecule type" value="Genomic_DNA"/>
</dbReference>
<gene>
    <name evidence="2" type="ORF">BB559_003454</name>
</gene>
<comment type="caution">
    <text evidence="2">The sequence shown here is derived from an EMBL/GenBank/DDBJ whole genome shotgun (WGS) entry which is preliminary data.</text>
</comment>
<organism evidence="2 3">
    <name type="scientific">Furculomyces boomerangus</name>
    <dbReference type="NCBI Taxonomy" id="61424"/>
    <lineage>
        <taxon>Eukaryota</taxon>
        <taxon>Fungi</taxon>
        <taxon>Fungi incertae sedis</taxon>
        <taxon>Zoopagomycota</taxon>
        <taxon>Kickxellomycotina</taxon>
        <taxon>Harpellomycetes</taxon>
        <taxon>Harpellales</taxon>
        <taxon>Harpellaceae</taxon>
        <taxon>Furculomyces</taxon>
    </lineage>
</organism>